<dbReference type="GO" id="GO:0005789">
    <property type="term" value="C:endoplasmic reticulum membrane"/>
    <property type="evidence" value="ECO:0007669"/>
    <property type="project" value="TreeGrafter"/>
</dbReference>
<evidence type="ECO:0000256" key="2">
    <source>
        <dbReference type="ARBA" id="ARBA00022448"/>
    </source>
</evidence>
<feature type="transmembrane region" description="Helical" evidence="7">
    <location>
        <begin position="317"/>
        <end position="336"/>
    </location>
</feature>
<dbReference type="GO" id="GO:0000139">
    <property type="term" value="C:Golgi membrane"/>
    <property type="evidence" value="ECO:0007669"/>
    <property type="project" value="TreeGrafter"/>
</dbReference>
<dbReference type="InterPro" id="IPR013657">
    <property type="entry name" value="SCL35B1-4/HUT1"/>
</dbReference>
<dbReference type="OrthoDB" id="43032at2759"/>
<dbReference type="Proteomes" id="UP001165065">
    <property type="component" value="Unassembled WGS sequence"/>
</dbReference>
<dbReference type="GO" id="GO:0046964">
    <property type="term" value="F:3'-phosphoadenosine 5'-phosphosulfate transmembrane transporter activity"/>
    <property type="evidence" value="ECO:0007669"/>
    <property type="project" value="TreeGrafter"/>
</dbReference>
<dbReference type="EMBL" id="BRYA01000310">
    <property type="protein sequence ID" value="GMI46741.1"/>
    <property type="molecule type" value="Genomic_DNA"/>
</dbReference>
<dbReference type="Pfam" id="PF08449">
    <property type="entry name" value="UAA"/>
    <property type="match status" value="1"/>
</dbReference>
<keyword evidence="5 7" id="KW-0472">Membrane</keyword>
<evidence type="ECO:0008006" key="10">
    <source>
        <dbReference type="Google" id="ProtNLM"/>
    </source>
</evidence>
<dbReference type="AlphaFoldDB" id="A0A9W7GJ31"/>
<keyword evidence="9" id="KW-1185">Reference proteome</keyword>
<evidence type="ECO:0000256" key="6">
    <source>
        <dbReference type="SAM" id="MobiDB-lite"/>
    </source>
</evidence>
<proteinExistence type="predicted"/>
<evidence type="ECO:0000256" key="3">
    <source>
        <dbReference type="ARBA" id="ARBA00022692"/>
    </source>
</evidence>
<comment type="caution">
    <text evidence="8">The sequence shown here is derived from an EMBL/GenBank/DDBJ whole genome shotgun (WGS) entry which is preliminary data.</text>
</comment>
<feature type="transmembrane region" description="Helical" evidence="7">
    <location>
        <begin position="162"/>
        <end position="179"/>
    </location>
</feature>
<evidence type="ECO:0000256" key="5">
    <source>
        <dbReference type="ARBA" id="ARBA00023136"/>
    </source>
</evidence>
<name>A0A9W7GJ31_9STRA</name>
<dbReference type="PANTHER" id="PTHR10778">
    <property type="entry name" value="SOLUTE CARRIER FAMILY 35 MEMBER B"/>
    <property type="match status" value="1"/>
</dbReference>
<keyword evidence="2" id="KW-0813">Transport</keyword>
<feature type="transmembrane region" description="Helical" evidence="7">
    <location>
        <begin position="444"/>
        <end position="472"/>
    </location>
</feature>
<gene>
    <name evidence="8" type="ORF">TrCOL_g1687</name>
</gene>
<feature type="transmembrane region" description="Helical" evidence="7">
    <location>
        <begin position="356"/>
        <end position="383"/>
    </location>
</feature>
<accession>A0A9W7GJ31</accession>
<feature type="transmembrane region" description="Helical" evidence="7">
    <location>
        <begin position="191"/>
        <end position="215"/>
    </location>
</feature>
<sequence length="503" mass="55181">MMDPDFKRAIHEQSACGYVPQSPQKKSSRGNSIGDLLGSVARSAVDVVEDFEQGPTPPSSLSGSMLAQVYSRESPDAAAGAPSGTFPFRSQLAFHSNIPTIKSEMELMTLSAGSSSPSSIQPLVDLPGRSYVSSGSSASAYSTNRLIVLGLDITHLPRHKQYIFCACGVFFFTLIYGYFQELVVVRIFDRQLPLFLALCQFTGYAFNSLIVSLFVNRTGSFVQFKQLAQTVPYRSFLLMSALRAFDLGMTNSSMKYVNYPVKTLMKSSRVIFTMLFGSIIMRKRHRKSDYVVVIMMVSGLSFFIHAETTANNVQTHAFSFVGIGMLVMSLLADGAVVNLNEKLMSVHNLGQDELIFVLYSLAASFMFFMTVLTGELWRGIAFVLTDGPLQGDASPSLTSREKVLSTLAFITMGFLGSSCAGAITKHFGALSMSITSTARKATTLFLSFVLFPKVCTFQHVLGMAVFCFALVVKSFASHYSTKKRTTALLPFHNNATQRNLHNQ</sequence>
<feature type="region of interest" description="Disordered" evidence="6">
    <location>
        <begin position="13"/>
        <end position="35"/>
    </location>
</feature>
<reference evidence="9" key="1">
    <citation type="journal article" date="2023" name="Commun. Biol.">
        <title>Genome analysis of Parmales, the sister group of diatoms, reveals the evolutionary specialization of diatoms from phago-mixotrophs to photoautotrophs.</title>
        <authorList>
            <person name="Ban H."/>
            <person name="Sato S."/>
            <person name="Yoshikawa S."/>
            <person name="Yamada K."/>
            <person name="Nakamura Y."/>
            <person name="Ichinomiya M."/>
            <person name="Sato N."/>
            <person name="Blanc-Mathieu R."/>
            <person name="Endo H."/>
            <person name="Kuwata A."/>
            <person name="Ogata H."/>
        </authorList>
    </citation>
    <scope>NUCLEOTIDE SEQUENCE [LARGE SCALE GENOMIC DNA]</scope>
</reference>
<comment type="subcellular location">
    <subcellularLocation>
        <location evidence="1">Membrane</location>
        <topology evidence="1">Multi-pass membrane protein</topology>
    </subcellularLocation>
</comment>
<feature type="compositionally biased region" description="Polar residues" evidence="6">
    <location>
        <begin position="21"/>
        <end position="31"/>
    </location>
</feature>
<evidence type="ECO:0000256" key="7">
    <source>
        <dbReference type="SAM" id="Phobius"/>
    </source>
</evidence>
<keyword evidence="4 7" id="KW-1133">Transmembrane helix</keyword>
<feature type="transmembrane region" description="Helical" evidence="7">
    <location>
        <begin position="288"/>
        <end position="305"/>
    </location>
</feature>
<evidence type="ECO:0000313" key="9">
    <source>
        <dbReference type="Proteomes" id="UP001165065"/>
    </source>
</evidence>
<evidence type="ECO:0000313" key="8">
    <source>
        <dbReference type="EMBL" id="GMI46741.1"/>
    </source>
</evidence>
<keyword evidence="3 7" id="KW-0812">Transmembrane</keyword>
<evidence type="ECO:0000256" key="1">
    <source>
        <dbReference type="ARBA" id="ARBA00004141"/>
    </source>
</evidence>
<feature type="transmembrane region" description="Helical" evidence="7">
    <location>
        <begin position="403"/>
        <end position="423"/>
    </location>
</feature>
<evidence type="ECO:0000256" key="4">
    <source>
        <dbReference type="ARBA" id="ARBA00022989"/>
    </source>
</evidence>
<organism evidence="8 9">
    <name type="scientific">Triparma columacea</name>
    <dbReference type="NCBI Taxonomy" id="722753"/>
    <lineage>
        <taxon>Eukaryota</taxon>
        <taxon>Sar</taxon>
        <taxon>Stramenopiles</taxon>
        <taxon>Ochrophyta</taxon>
        <taxon>Bolidophyceae</taxon>
        <taxon>Parmales</taxon>
        <taxon>Triparmaceae</taxon>
        <taxon>Triparma</taxon>
    </lineage>
</organism>
<protein>
    <recommendedName>
        <fullName evidence="10">UDP-galactose transporter</fullName>
    </recommendedName>
</protein>
<dbReference type="PANTHER" id="PTHR10778:SF8">
    <property type="entry name" value="ADENOSINE 3'-PHOSPHO 5'-PHOSPHOSULFATE TRANSPORTER 2"/>
    <property type="match status" value="1"/>
</dbReference>